<keyword evidence="6 8" id="KW-0472">Membrane</keyword>
<evidence type="ECO:0000313" key="10">
    <source>
        <dbReference type="Proteomes" id="UP000297447"/>
    </source>
</evidence>
<comment type="similarity">
    <text evidence="2">Belongs to the DoxX family.</text>
</comment>
<evidence type="ECO:0000256" key="7">
    <source>
        <dbReference type="SAM" id="MobiDB-lite"/>
    </source>
</evidence>
<keyword evidence="3" id="KW-1003">Cell membrane</keyword>
<reference evidence="9 10" key="1">
    <citation type="submission" date="2019-03" db="EMBL/GenBank/DDBJ databases">
        <title>Genomics of glacier-inhabiting Cryobacterium strains.</title>
        <authorList>
            <person name="Liu Q."/>
            <person name="Xin Y.-H."/>
        </authorList>
    </citation>
    <scope>NUCLEOTIDE SEQUENCE [LARGE SCALE GENOMIC DNA]</scope>
    <source>
        <strain evidence="9 10">Hh14</strain>
    </source>
</reference>
<feature type="transmembrane region" description="Helical" evidence="8">
    <location>
        <begin position="96"/>
        <end position="120"/>
    </location>
</feature>
<evidence type="ECO:0000256" key="1">
    <source>
        <dbReference type="ARBA" id="ARBA00004651"/>
    </source>
</evidence>
<evidence type="ECO:0000313" key="9">
    <source>
        <dbReference type="EMBL" id="TFD46933.1"/>
    </source>
</evidence>
<protein>
    <submittedName>
        <fullName evidence="9">DoxX family protein</fullName>
    </submittedName>
</protein>
<feature type="transmembrane region" description="Helical" evidence="8">
    <location>
        <begin position="126"/>
        <end position="147"/>
    </location>
</feature>
<name>A0A4R8ZV75_9MICO</name>
<dbReference type="InterPro" id="IPR032808">
    <property type="entry name" value="DoxX"/>
</dbReference>
<dbReference type="Pfam" id="PF07681">
    <property type="entry name" value="DoxX"/>
    <property type="match status" value="1"/>
</dbReference>
<evidence type="ECO:0000256" key="6">
    <source>
        <dbReference type="ARBA" id="ARBA00023136"/>
    </source>
</evidence>
<accession>A0A4R8ZV75</accession>
<dbReference type="RefSeq" id="WP_134520609.1">
    <property type="nucleotide sequence ID" value="NZ_SOHE01000069.1"/>
</dbReference>
<dbReference type="PANTHER" id="PTHR33452:SF1">
    <property type="entry name" value="INNER MEMBRANE PROTEIN YPHA-RELATED"/>
    <property type="match status" value="1"/>
</dbReference>
<dbReference type="InterPro" id="IPR051907">
    <property type="entry name" value="DoxX-like_oxidoreductase"/>
</dbReference>
<dbReference type="AlphaFoldDB" id="A0A4R8ZV75"/>
<comment type="subcellular location">
    <subcellularLocation>
        <location evidence="1">Cell membrane</location>
        <topology evidence="1">Multi-pass membrane protein</topology>
    </subcellularLocation>
</comment>
<feature type="transmembrane region" description="Helical" evidence="8">
    <location>
        <begin position="66"/>
        <end position="89"/>
    </location>
</feature>
<evidence type="ECO:0000256" key="2">
    <source>
        <dbReference type="ARBA" id="ARBA00006679"/>
    </source>
</evidence>
<feature type="region of interest" description="Disordered" evidence="7">
    <location>
        <begin position="1"/>
        <end position="21"/>
    </location>
</feature>
<feature type="compositionally biased region" description="Low complexity" evidence="7">
    <location>
        <begin position="1"/>
        <end position="10"/>
    </location>
</feature>
<dbReference type="OrthoDB" id="1122432at2"/>
<evidence type="ECO:0000256" key="3">
    <source>
        <dbReference type="ARBA" id="ARBA00022475"/>
    </source>
</evidence>
<dbReference type="EMBL" id="SOHE01000069">
    <property type="protein sequence ID" value="TFD46933.1"/>
    <property type="molecule type" value="Genomic_DNA"/>
</dbReference>
<sequence length="155" mass="15497">MTTSTSSATSIQQGSPSRLRSWPASPAIAMLVLRIAVGAVFIAHGAQKVFVYGFAGTSGSFAEMGVPLASIAGPLVGLLELLGGALLVIGLATRVVALALAADMAIASILVHLPFGIFAAEGGYELTLALAATAIALVFAGAGRFSIDGVVTQGR</sequence>
<feature type="transmembrane region" description="Helical" evidence="8">
    <location>
        <begin position="27"/>
        <end position="46"/>
    </location>
</feature>
<dbReference type="Proteomes" id="UP000297447">
    <property type="component" value="Unassembled WGS sequence"/>
</dbReference>
<keyword evidence="10" id="KW-1185">Reference proteome</keyword>
<comment type="caution">
    <text evidence="9">The sequence shown here is derived from an EMBL/GenBank/DDBJ whole genome shotgun (WGS) entry which is preliminary data.</text>
</comment>
<evidence type="ECO:0000256" key="5">
    <source>
        <dbReference type="ARBA" id="ARBA00022989"/>
    </source>
</evidence>
<dbReference type="GO" id="GO:0005886">
    <property type="term" value="C:plasma membrane"/>
    <property type="evidence" value="ECO:0007669"/>
    <property type="project" value="UniProtKB-SubCell"/>
</dbReference>
<dbReference type="PANTHER" id="PTHR33452">
    <property type="entry name" value="OXIDOREDUCTASE CATD-RELATED"/>
    <property type="match status" value="1"/>
</dbReference>
<evidence type="ECO:0000256" key="4">
    <source>
        <dbReference type="ARBA" id="ARBA00022692"/>
    </source>
</evidence>
<evidence type="ECO:0000256" key="8">
    <source>
        <dbReference type="SAM" id="Phobius"/>
    </source>
</evidence>
<keyword evidence="5 8" id="KW-1133">Transmembrane helix</keyword>
<proteinExistence type="inferred from homology"/>
<keyword evidence="4 8" id="KW-0812">Transmembrane</keyword>
<organism evidence="9 10">
    <name type="scientific">Cryobacterium frigoriphilum</name>
    <dbReference type="NCBI Taxonomy" id="1259150"/>
    <lineage>
        <taxon>Bacteria</taxon>
        <taxon>Bacillati</taxon>
        <taxon>Actinomycetota</taxon>
        <taxon>Actinomycetes</taxon>
        <taxon>Micrococcales</taxon>
        <taxon>Microbacteriaceae</taxon>
        <taxon>Cryobacterium</taxon>
    </lineage>
</organism>
<gene>
    <name evidence="9" type="ORF">E3T55_16305</name>
</gene>